<sequence>MEIRDLFQGIAMGLMDGLITLLGIIVGVGTATNDSRVVIISGLIGGISNSFGTSIGFYTSENAERGQQIAFYKNKKGTRKEGRYIHSHSEIIGSTLLSFSAGVLALVFPIVPFFLSADITVSMVGSLIVCTALLFLLGYYIGKINESDRLRSGVKYVFLGIMSAAVAFVLGGLLKHIIIGGTLEIL</sequence>
<feature type="transmembrane region" description="Helical" evidence="5">
    <location>
        <begin position="121"/>
        <end position="142"/>
    </location>
</feature>
<evidence type="ECO:0000313" key="7">
    <source>
        <dbReference type="Proteomes" id="UP000510821"/>
    </source>
</evidence>
<dbReference type="InterPro" id="IPR008217">
    <property type="entry name" value="Ccc1_fam"/>
</dbReference>
<evidence type="ECO:0000256" key="1">
    <source>
        <dbReference type="ARBA" id="ARBA00004127"/>
    </source>
</evidence>
<feature type="transmembrane region" description="Helical" evidence="5">
    <location>
        <begin position="154"/>
        <end position="178"/>
    </location>
</feature>
<feature type="transmembrane region" description="Helical" evidence="5">
    <location>
        <begin position="37"/>
        <end position="58"/>
    </location>
</feature>
<dbReference type="GO" id="GO:0030026">
    <property type="term" value="P:intracellular manganese ion homeostasis"/>
    <property type="evidence" value="ECO:0007669"/>
    <property type="project" value="InterPro"/>
</dbReference>
<dbReference type="Pfam" id="PF01988">
    <property type="entry name" value="VIT1"/>
    <property type="match status" value="2"/>
</dbReference>
<evidence type="ECO:0000256" key="4">
    <source>
        <dbReference type="ARBA" id="ARBA00023136"/>
    </source>
</evidence>
<reference evidence="7" key="1">
    <citation type="submission" date="2020-07" db="EMBL/GenBank/DDBJ databases">
        <title>Metabolic diversity and evolutionary history of the archaeal phylum ###Micrarchaeota### uncovered from a freshwater lake metagenome.</title>
        <authorList>
            <person name="Kadnikov V.V."/>
            <person name="Savvichev A.S."/>
            <person name="Mardanov A.V."/>
            <person name="Beletsky A.V."/>
            <person name="Chupakov A.V."/>
            <person name="Kokryatskaya N.M."/>
            <person name="Pimenov N.V."/>
            <person name="Ravin N.V."/>
        </authorList>
    </citation>
    <scope>NUCLEOTIDE SEQUENCE [LARGE SCALE GENOMIC DNA]</scope>
</reference>
<gene>
    <name evidence="6" type="ORF">Sv326_0802</name>
</gene>
<comment type="subcellular location">
    <subcellularLocation>
        <location evidence="1">Endomembrane system</location>
        <topology evidence="1">Multi-pass membrane protein</topology>
    </subcellularLocation>
</comment>
<organism evidence="6 7">
    <name type="scientific">Fermentimicrarchaeum limneticum</name>
    <dbReference type="NCBI Taxonomy" id="2795018"/>
    <lineage>
        <taxon>Archaea</taxon>
        <taxon>Candidatus Micrarchaeota</taxon>
        <taxon>Candidatus Fermentimicrarchaeales</taxon>
        <taxon>Candidatus Fermentimicrarchaeaceae</taxon>
        <taxon>Candidatus Fermentimicrarchaeum</taxon>
    </lineage>
</organism>
<dbReference type="KEGG" id="flt:Sv326_0802"/>
<dbReference type="CDD" id="cd01059">
    <property type="entry name" value="CCC1_like"/>
    <property type="match status" value="1"/>
</dbReference>
<accession>A0A7D6BAD0</accession>
<evidence type="ECO:0000313" key="6">
    <source>
        <dbReference type="EMBL" id="QLJ52977.1"/>
    </source>
</evidence>
<dbReference type="EMBL" id="CP058998">
    <property type="protein sequence ID" value="QLJ52977.1"/>
    <property type="molecule type" value="Genomic_DNA"/>
</dbReference>
<keyword evidence="3 5" id="KW-1133">Transmembrane helix</keyword>
<evidence type="ECO:0000256" key="2">
    <source>
        <dbReference type="ARBA" id="ARBA00022692"/>
    </source>
</evidence>
<evidence type="ECO:0000256" key="3">
    <source>
        <dbReference type="ARBA" id="ARBA00022989"/>
    </source>
</evidence>
<protein>
    <recommendedName>
        <fullName evidence="8">VIT family protein</fullName>
    </recommendedName>
</protein>
<dbReference type="GO" id="GO:0012505">
    <property type="term" value="C:endomembrane system"/>
    <property type="evidence" value="ECO:0007669"/>
    <property type="project" value="UniProtKB-SubCell"/>
</dbReference>
<dbReference type="GO" id="GO:0005384">
    <property type="term" value="F:manganese ion transmembrane transporter activity"/>
    <property type="evidence" value="ECO:0007669"/>
    <property type="project" value="InterPro"/>
</dbReference>
<feature type="transmembrane region" description="Helical" evidence="5">
    <location>
        <begin position="12"/>
        <end position="31"/>
    </location>
</feature>
<keyword evidence="4 5" id="KW-0472">Membrane</keyword>
<dbReference type="AlphaFoldDB" id="A0A7D6BAD0"/>
<dbReference type="Proteomes" id="UP000510821">
    <property type="component" value="Chromosome"/>
</dbReference>
<dbReference type="PANTHER" id="PTHR31851">
    <property type="entry name" value="FE(2+)/MN(2+) TRANSPORTER PCL1"/>
    <property type="match status" value="1"/>
</dbReference>
<name>A0A7D6BAD0_FERL1</name>
<feature type="transmembrane region" description="Helical" evidence="5">
    <location>
        <begin position="91"/>
        <end position="115"/>
    </location>
</feature>
<proteinExistence type="predicted"/>
<evidence type="ECO:0008006" key="8">
    <source>
        <dbReference type="Google" id="ProtNLM"/>
    </source>
</evidence>
<keyword evidence="2 5" id="KW-0812">Transmembrane</keyword>
<evidence type="ECO:0000256" key="5">
    <source>
        <dbReference type="SAM" id="Phobius"/>
    </source>
</evidence>